<feature type="transmembrane region" description="Helical" evidence="1">
    <location>
        <begin position="6"/>
        <end position="28"/>
    </location>
</feature>
<evidence type="ECO:0000313" key="3">
    <source>
        <dbReference type="EMBL" id="UDL16098.1"/>
    </source>
</evidence>
<reference evidence="3" key="1">
    <citation type="submission" date="2021-09" db="EMBL/GenBank/DDBJ databases">
        <authorList>
            <person name="Andersen S.H."/>
            <person name="Beall E.A."/>
            <person name="Cappelle B."/>
            <person name="Falteisek K.J."/>
            <person name="Fenske B.A."/>
            <person name="Gansluckner N.W."/>
            <person name="Gilbertson S.M."/>
            <person name="Krings K.J."/>
            <person name="Mobeck M."/>
            <person name="Odeku J.O."/>
            <person name="Poncelet M.E."/>
            <person name="Rohr J.R."/>
            <person name="Rolands L."/>
            <person name="Whipple C.D."/>
            <person name="Whipple E.M."/>
            <person name="Spring A.M."/>
            <person name="Klyczek K."/>
            <person name="Garlena R.A."/>
            <person name="Russell D.A."/>
            <person name="Pope W.H."/>
            <person name="Jacobs-Sera D."/>
            <person name="Hatfull G.F."/>
        </authorList>
    </citation>
    <scope>NUCLEOTIDE SEQUENCE</scope>
</reference>
<gene>
    <name evidence="3" type="primary">348</name>
    <name evidence="2" type="synonym">47</name>
    <name evidence="3" type="ORF">SEA_PUMPERNICKEL_348</name>
    <name evidence="2" type="ORF">SEA_PUMPERNICKEL_47</name>
</gene>
<organism evidence="3 4">
    <name type="scientific">Microbacterium phage Pumpernickel</name>
    <dbReference type="NCBI Taxonomy" id="2885983"/>
    <lineage>
        <taxon>Viruses</taxon>
        <taxon>Duplodnaviria</taxon>
        <taxon>Heunggongvirae</taxon>
        <taxon>Uroviricota</taxon>
        <taxon>Caudoviricetes</taxon>
        <taxon>Pumpernickelvirus</taxon>
        <taxon>Pumpernickelvirus pumpernickel</taxon>
    </lineage>
</organism>
<dbReference type="Proteomes" id="UP000827768">
    <property type="component" value="Segment"/>
</dbReference>
<protein>
    <submittedName>
        <fullName evidence="3">Uncharacterized protein</fullName>
    </submittedName>
</protein>
<dbReference type="KEGG" id="vg:80019989"/>
<evidence type="ECO:0000313" key="4">
    <source>
        <dbReference type="Proteomes" id="UP000827768"/>
    </source>
</evidence>
<dbReference type="EMBL" id="OK040790">
    <property type="protein sequence ID" value="UDL15838.1"/>
    <property type="molecule type" value="Genomic_DNA"/>
</dbReference>
<dbReference type="GeneID" id="80019989"/>
<evidence type="ECO:0000256" key="1">
    <source>
        <dbReference type="SAM" id="Phobius"/>
    </source>
</evidence>
<keyword evidence="1" id="KW-1133">Transmembrane helix</keyword>
<accession>A0AAE9C2N6</accession>
<keyword evidence="4" id="KW-1185">Reference proteome</keyword>
<proteinExistence type="predicted"/>
<keyword evidence="1" id="KW-0812">Transmembrane</keyword>
<sequence length="48" mass="5456">MDPFWIIMVIISCVLVSLGGWHVVTEVVGARRRTREMSELSAKLAQLR</sequence>
<dbReference type="RefSeq" id="YP_010755338.1">
    <property type="nucleotide sequence ID" value="NC_073468.1"/>
</dbReference>
<name>A0AAE9C2N6_9CAUD</name>
<keyword evidence="1" id="KW-0472">Membrane</keyword>
<evidence type="ECO:0000313" key="2">
    <source>
        <dbReference type="EMBL" id="UDL15838.1"/>
    </source>
</evidence>
<dbReference type="EMBL" id="OK040790">
    <property type="protein sequence ID" value="UDL16098.1"/>
    <property type="molecule type" value="Genomic_DNA"/>
</dbReference>